<organism evidence="7 8">
    <name type="scientific">Anaeromyxobacter oryzae</name>
    <dbReference type="NCBI Taxonomy" id="2918170"/>
    <lineage>
        <taxon>Bacteria</taxon>
        <taxon>Pseudomonadati</taxon>
        <taxon>Myxococcota</taxon>
        <taxon>Myxococcia</taxon>
        <taxon>Myxococcales</taxon>
        <taxon>Cystobacterineae</taxon>
        <taxon>Anaeromyxobacteraceae</taxon>
        <taxon>Anaeromyxobacter</taxon>
    </lineage>
</organism>
<dbReference type="InterPro" id="IPR051533">
    <property type="entry name" value="WaaL-like"/>
</dbReference>
<dbReference type="InterPro" id="IPR007016">
    <property type="entry name" value="O-antigen_ligase-rel_domated"/>
</dbReference>
<comment type="subcellular location">
    <subcellularLocation>
        <location evidence="1">Membrane</location>
        <topology evidence="1">Multi-pass membrane protein</topology>
    </subcellularLocation>
</comment>
<evidence type="ECO:0000256" key="3">
    <source>
        <dbReference type="ARBA" id="ARBA00022989"/>
    </source>
</evidence>
<dbReference type="Pfam" id="PF04932">
    <property type="entry name" value="Wzy_C"/>
    <property type="match status" value="1"/>
</dbReference>
<protein>
    <recommendedName>
        <fullName evidence="6">O-antigen ligase-related domain-containing protein</fullName>
    </recommendedName>
</protein>
<feature type="transmembrane region" description="Helical" evidence="5">
    <location>
        <begin position="88"/>
        <end position="108"/>
    </location>
</feature>
<evidence type="ECO:0000313" key="7">
    <source>
        <dbReference type="EMBL" id="BDG03081.1"/>
    </source>
</evidence>
<keyword evidence="4 5" id="KW-0472">Membrane</keyword>
<name>A0ABM7WUB7_9BACT</name>
<evidence type="ECO:0000256" key="1">
    <source>
        <dbReference type="ARBA" id="ARBA00004141"/>
    </source>
</evidence>
<dbReference type="EMBL" id="AP025591">
    <property type="protein sequence ID" value="BDG03081.1"/>
    <property type="molecule type" value="Genomic_DNA"/>
</dbReference>
<feature type="domain" description="O-antigen ligase-related" evidence="6">
    <location>
        <begin position="244"/>
        <end position="382"/>
    </location>
</feature>
<feature type="transmembrane region" description="Helical" evidence="5">
    <location>
        <begin position="149"/>
        <end position="171"/>
    </location>
</feature>
<evidence type="ECO:0000259" key="6">
    <source>
        <dbReference type="Pfam" id="PF04932"/>
    </source>
</evidence>
<sequence>MPPGRACARSLVMLPSRAGAISPAAASHLPASSVSRAAALAARAGLLAFAFFLPISIAGMQIGLGVAAAGVAVAGALGAPVWRRTAPIAWPVLLLVAAAILSVALAWAAGTRPAGPFRATLWKTFLTPLVVVAALRLERAGDRPDSPRARALAALAAWSAGAIVVGAIALVQPWTGFDPLSWLHTAPIRTTAERAAWPGHFHALGFFTQYALLPLSLLPPLALALPVCALAPLEPWRRALLGAAAAAAAVASVLSLARSAWVALAVIAGVLVVASARAAPRRVGAWAAAAGTALGAFGLAVPGIRTRVELGSTLAANADRLLIWRVCGEVRADHPWVGTGLGNFGRVAGPYFDRLAPGWLARSACHDAFLSFLVEGGPLLLAAGVGWFGLLAAGFLRARRAAVDAGDRLAAAAAAGALAALAATLSNALVHDVFHSSESAYAIGLALGCAAVLARPAQGLRGRAATGARPPRAAARGASRT</sequence>
<evidence type="ECO:0000313" key="8">
    <source>
        <dbReference type="Proteomes" id="UP001162891"/>
    </source>
</evidence>
<feature type="transmembrane region" description="Helical" evidence="5">
    <location>
        <begin position="379"/>
        <end position="397"/>
    </location>
</feature>
<dbReference type="PANTHER" id="PTHR37422">
    <property type="entry name" value="TEICHURONIC ACID BIOSYNTHESIS PROTEIN TUAE"/>
    <property type="match status" value="1"/>
</dbReference>
<proteinExistence type="predicted"/>
<feature type="transmembrane region" description="Helical" evidence="5">
    <location>
        <begin position="238"/>
        <end position="254"/>
    </location>
</feature>
<feature type="transmembrane region" description="Helical" evidence="5">
    <location>
        <begin position="260"/>
        <end position="276"/>
    </location>
</feature>
<evidence type="ECO:0000256" key="5">
    <source>
        <dbReference type="SAM" id="Phobius"/>
    </source>
</evidence>
<evidence type="ECO:0000256" key="2">
    <source>
        <dbReference type="ARBA" id="ARBA00022692"/>
    </source>
</evidence>
<feature type="transmembrane region" description="Helical" evidence="5">
    <location>
        <begin position="210"/>
        <end position="231"/>
    </location>
</feature>
<feature type="transmembrane region" description="Helical" evidence="5">
    <location>
        <begin position="283"/>
        <end position="304"/>
    </location>
</feature>
<keyword evidence="8" id="KW-1185">Reference proteome</keyword>
<evidence type="ECO:0000256" key="4">
    <source>
        <dbReference type="ARBA" id="ARBA00023136"/>
    </source>
</evidence>
<reference evidence="8" key="1">
    <citation type="journal article" date="2022" name="Int. J. Syst. Evol. Microbiol.">
        <title>Anaeromyxobacter oryzae sp. nov., Anaeromyxobacter diazotrophicus sp. nov. and Anaeromyxobacter paludicola sp. nov., isolated from paddy soils.</title>
        <authorList>
            <person name="Itoh H."/>
            <person name="Xu Z."/>
            <person name="Mise K."/>
            <person name="Masuda Y."/>
            <person name="Ushijima N."/>
            <person name="Hayakawa C."/>
            <person name="Shiratori Y."/>
            <person name="Senoo K."/>
        </authorList>
    </citation>
    <scope>NUCLEOTIDE SEQUENCE [LARGE SCALE GENOMIC DNA]</scope>
    <source>
        <strain evidence="8">Red232</strain>
    </source>
</reference>
<feature type="transmembrane region" description="Helical" evidence="5">
    <location>
        <begin position="436"/>
        <end position="454"/>
    </location>
</feature>
<gene>
    <name evidence="7" type="ORF">AMOR_20770</name>
</gene>
<feature type="transmembrane region" description="Helical" evidence="5">
    <location>
        <begin position="47"/>
        <end position="76"/>
    </location>
</feature>
<dbReference type="PANTHER" id="PTHR37422:SF13">
    <property type="entry name" value="LIPOPOLYSACCHARIDE BIOSYNTHESIS PROTEIN PA4999-RELATED"/>
    <property type="match status" value="1"/>
</dbReference>
<keyword evidence="2 5" id="KW-0812">Transmembrane</keyword>
<keyword evidence="3 5" id="KW-1133">Transmembrane helix</keyword>
<feature type="transmembrane region" description="Helical" evidence="5">
    <location>
        <begin position="409"/>
        <end position="430"/>
    </location>
</feature>
<dbReference type="Proteomes" id="UP001162891">
    <property type="component" value="Chromosome"/>
</dbReference>
<accession>A0ABM7WUB7</accession>